<dbReference type="GO" id="GO:0042803">
    <property type="term" value="F:protein homodimerization activity"/>
    <property type="evidence" value="ECO:0007669"/>
    <property type="project" value="TreeGrafter"/>
</dbReference>
<evidence type="ECO:0000256" key="5">
    <source>
        <dbReference type="ARBA" id="ARBA00022490"/>
    </source>
</evidence>
<accession>A0AAV8UHV8</accession>
<proteinExistence type="inferred from homology"/>
<evidence type="ECO:0000256" key="6">
    <source>
        <dbReference type="ARBA" id="ARBA00022927"/>
    </source>
</evidence>
<evidence type="ECO:0000256" key="2">
    <source>
        <dbReference type="ARBA" id="ARBA00009674"/>
    </source>
</evidence>
<dbReference type="FunFam" id="1.10.10.10:FF:000141">
    <property type="entry name" value="vacuolar protein-sorting-associated protein 25"/>
    <property type="match status" value="1"/>
</dbReference>
<dbReference type="PANTHER" id="PTHR13149:SF0">
    <property type="entry name" value="VACUOLAR PROTEIN-SORTING-ASSOCIATED PROTEIN 25"/>
    <property type="match status" value="1"/>
</dbReference>
<dbReference type="AlphaFoldDB" id="A0AAV8UHV8"/>
<dbReference type="GO" id="GO:0043328">
    <property type="term" value="P:protein transport to vacuole involved in ubiquitin-dependent protein catabolic process via the multivesicular body sorting pathway"/>
    <property type="evidence" value="ECO:0007669"/>
    <property type="project" value="TreeGrafter"/>
</dbReference>
<protein>
    <recommendedName>
        <fullName evidence="3">Vacuolar protein-sorting-associated protein 25</fullName>
    </recommendedName>
    <alternativeName>
        <fullName evidence="7">ESCRT-II complex subunit VPS25</fullName>
    </alternativeName>
</protein>
<evidence type="ECO:0000313" key="8">
    <source>
        <dbReference type="EMBL" id="KAJ8900787.1"/>
    </source>
</evidence>
<dbReference type="GO" id="GO:0016236">
    <property type="term" value="P:macroautophagy"/>
    <property type="evidence" value="ECO:0007669"/>
    <property type="project" value="UniProtKB-ARBA"/>
</dbReference>
<name>A0AAV8UHV8_9RHOD</name>
<dbReference type="InterPro" id="IPR036388">
    <property type="entry name" value="WH-like_DNA-bd_sf"/>
</dbReference>
<dbReference type="Gene3D" id="1.10.10.10">
    <property type="entry name" value="Winged helix-like DNA-binding domain superfamily/Winged helix DNA-binding domain"/>
    <property type="match status" value="1"/>
</dbReference>
<dbReference type="SUPFAM" id="SSF46785">
    <property type="entry name" value="Winged helix' DNA-binding domain"/>
    <property type="match status" value="2"/>
</dbReference>
<dbReference type="EMBL" id="JAMWBK010000013">
    <property type="protein sequence ID" value="KAJ8900787.1"/>
    <property type="molecule type" value="Genomic_DNA"/>
</dbReference>
<dbReference type="InterPro" id="IPR008570">
    <property type="entry name" value="ESCRT-II_cplx_Vps25-sub"/>
</dbReference>
<keyword evidence="6" id="KW-0653">Protein transport</keyword>
<dbReference type="GO" id="GO:0000814">
    <property type="term" value="C:ESCRT II complex"/>
    <property type="evidence" value="ECO:0007669"/>
    <property type="project" value="InterPro"/>
</dbReference>
<keyword evidence="5" id="KW-0963">Cytoplasm</keyword>
<gene>
    <name evidence="8" type="ORF">NDN08_000087</name>
</gene>
<dbReference type="PANTHER" id="PTHR13149">
    <property type="entry name" value="VACUOLAR PROTEIN SORTING-ASSOCIATED PROTEIN VPS25"/>
    <property type="match status" value="1"/>
</dbReference>
<keyword evidence="4" id="KW-0813">Transport</keyword>
<organism evidence="8 9">
    <name type="scientific">Rhodosorus marinus</name>
    <dbReference type="NCBI Taxonomy" id="101924"/>
    <lineage>
        <taxon>Eukaryota</taxon>
        <taxon>Rhodophyta</taxon>
        <taxon>Stylonematophyceae</taxon>
        <taxon>Stylonematales</taxon>
        <taxon>Stylonemataceae</taxon>
        <taxon>Rhodosorus</taxon>
    </lineage>
</organism>
<evidence type="ECO:0000313" key="9">
    <source>
        <dbReference type="Proteomes" id="UP001157974"/>
    </source>
</evidence>
<comment type="subcellular location">
    <subcellularLocation>
        <location evidence="1">Cytoplasm</location>
    </subcellularLocation>
</comment>
<dbReference type="FunFam" id="1.10.10.570:FF:000003">
    <property type="entry name" value="Vacuolar protein-sorting-associated protein 25"/>
    <property type="match status" value="1"/>
</dbReference>
<evidence type="ECO:0000256" key="1">
    <source>
        <dbReference type="ARBA" id="ARBA00004496"/>
    </source>
</evidence>
<evidence type="ECO:0000256" key="4">
    <source>
        <dbReference type="ARBA" id="ARBA00022448"/>
    </source>
</evidence>
<evidence type="ECO:0000256" key="3">
    <source>
        <dbReference type="ARBA" id="ARBA00017934"/>
    </source>
</evidence>
<dbReference type="InterPro" id="IPR014041">
    <property type="entry name" value="ESCRT-II_cplx_Vps25-sub_N"/>
</dbReference>
<dbReference type="Pfam" id="PF05871">
    <property type="entry name" value="ESCRT-II"/>
    <property type="match status" value="1"/>
</dbReference>
<comment type="similarity">
    <text evidence="2">Belongs to the VPS25 family.</text>
</comment>
<dbReference type="Proteomes" id="UP001157974">
    <property type="component" value="Unassembled WGS sequence"/>
</dbReference>
<evidence type="ECO:0000256" key="7">
    <source>
        <dbReference type="ARBA" id="ARBA00030094"/>
    </source>
</evidence>
<reference evidence="8 9" key="1">
    <citation type="journal article" date="2023" name="Nat. Commun.">
        <title>Origin of minicircular mitochondrial genomes in red algae.</title>
        <authorList>
            <person name="Lee Y."/>
            <person name="Cho C.H."/>
            <person name="Lee Y.M."/>
            <person name="Park S.I."/>
            <person name="Yang J.H."/>
            <person name="West J.A."/>
            <person name="Bhattacharya D."/>
            <person name="Yoon H.S."/>
        </authorList>
    </citation>
    <scope>NUCLEOTIDE SEQUENCE [LARGE SCALE GENOMIC DNA]</scope>
    <source>
        <strain evidence="8 9">CCMP1338</strain>
        <tissue evidence="8">Whole cell</tissue>
    </source>
</reference>
<sequence length="182" mass="21127">MEVQDRGSDFKFPAFYSFPPSFTRQPIPATREKQIRLWGDLIRDYCQHYRIFWLDVAQAAASPLFNNQAVSRRLSLEDARFFLGELVSRGDAEWDQNQQRCLIYWRRPAEWGGLIYDWVESVGRNGTVMTVYEIRLGEETKGEEFFNLELELTLKALADLEVTGKAAVFGTERSDQLGVKFL</sequence>
<dbReference type="Gene3D" id="1.10.10.570">
    <property type="entry name" value="Winged helix' DNA-binding domain. Chain C. Domain 1"/>
    <property type="match status" value="1"/>
</dbReference>
<dbReference type="InterPro" id="IPR036390">
    <property type="entry name" value="WH_DNA-bd_sf"/>
</dbReference>
<dbReference type="GO" id="GO:0005198">
    <property type="term" value="F:structural molecule activity"/>
    <property type="evidence" value="ECO:0007669"/>
    <property type="project" value="TreeGrafter"/>
</dbReference>
<comment type="caution">
    <text evidence="8">The sequence shown here is derived from an EMBL/GenBank/DDBJ whole genome shotgun (WGS) entry which is preliminary data.</text>
</comment>
<keyword evidence="9" id="KW-1185">Reference proteome</keyword>